<dbReference type="EMBL" id="JADYXP020000003">
    <property type="protein sequence ID" value="KAL0127622.1"/>
    <property type="molecule type" value="Genomic_DNA"/>
</dbReference>
<gene>
    <name evidence="2" type="ORF">PUN28_003124</name>
</gene>
<reference evidence="2 3" key="1">
    <citation type="submission" date="2023-03" db="EMBL/GenBank/DDBJ databases">
        <title>High recombination rates correlate with genetic variation in Cardiocondyla obscurior ants.</title>
        <authorList>
            <person name="Errbii M."/>
        </authorList>
    </citation>
    <scope>NUCLEOTIDE SEQUENCE [LARGE SCALE GENOMIC DNA]</scope>
    <source>
        <strain evidence="2">Alpha-2009</strain>
        <tissue evidence="2">Whole body</tissue>
    </source>
</reference>
<sequence>MQAAPARTKQNRDGVYAVYRPLVESKRNKRATRARMQNNAPRRACRVVIPHVQIDESIHFRVSRGSLSSPAKSRRERNTANGRHWQWNRYPHDLCLD</sequence>
<feature type="region of interest" description="Disordered" evidence="1">
    <location>
        <begin position="63"/>
        <end position="84"/>
    </location>
</feature>
<evidence type="ECO:0000313" key="2">
    <source>
        <dbReference type="EMBL" id="KAL0127622.1"/>
    </source>
</evidence>
<proteinExistence type="predicted"/>
<name>A0AAW2GK45_9HYME</name>
<accession>A0AAW2GK45</accession>
<evidence type="ECO:0000313" key="3">
    <source>
        <dbReference type="Proteomes" id="UP001430953"/>
    </source>
</evidence>
<dbReference type="Proteomes" id="UP001430953">
    <property type="component" value="Unassembled WGS sequence"/>
</dbReference>
<evidence type="ECO:0000256" key="1">
    <source>
        <dbReference type="SAM" id="MobiDB-lite"/>
    </source>
</evidence>
<keyword evidence="3" id="KW-1185">Reference proteome</keyword>
<dbReference type="AlphaFoldDB" id="A0AAW2GK45"/>
<organism evidence="2 3">
    <name type="scientific">Cardiocondyla obscurior</name>
    <dbReference type="NCBI Taxonomy" id="286306"/>
    <lineage>
        <taxon>Eukaryota</taxon>
        <taxon>Metazoa</taxon>
        <taxon>Ecdysozoa</taxon>
        <taxon>Arthropoda</taxon>
        <taxon>Hexapoda</taxon>
        <taxon>Insecta</taxon>
        <taxon>Pterygota</taxon>
        <taxon>Neoptera</taxon>
        <taxon>Endopterygota</taxon>
        <taxon>Hymenoptera</taxon>
        <taxon>Apocrita</taxon>
        <taxon>Aculeata</taxon>
        <taxon>Formicoidea</taxon>
        <taxon>Formicidae</taxon>
        <taxon>Myrmicinae</taxon>
        <taxon>Cardiocondyla</taxon>
    </lineage>
</organism>
<comment type="caution">
    <text evidence="2">The sequence shown here is derived from an EMBL/GenBank/DDBJ whole genome shotgun (WGS) entry which is preliminary data.</text>
</comment>
<protein>
    <submittedName>
        <fullName evidence="2">Uncharacterized protein</fullName>
    </submittedName>
</protein>